<proteinExistence type="predicted"/>
<gene>
    <name evidence="2" type="ORF">H9645_06450</name>
</gene>
<reference evidence="2 3" key="1">
    <citation type="submission" date="2020-08" db="EMBL/GenBank/DDBJ databases">
        <title>A Genomic Blueprint of the Chicken Gut Microbiome.</title>
        <authorList>
            <person name="Gilroy R."/>
            <person name="Ravi A."/>
            <person name="Getino M."/>
            <person name="Pursley I."/>
            <person name="Horton D.L."/>
            <person name="Alikhan N.-F."/>
            <person name="Baker D."/>
            <person name="Gharbi K."/>
            <person name="Hall N."/>
            <person name="Watson M."/>
            <person name="Adriaenssens E.M."/>
            <person name="Foster-Nyarko E."/>
            <person name="Jarju S."/>
            <person name="Secka A."/>
            <person name="Antonio M."/>
            <person name="Oren A."/>
            <person name="Chaudhuri R."/>
            <person name="La Ragione R.M."/>
            <person name="Hildebrand F."/>
            <person name="Pallen M.J."/>
        </authorList>
    </citation>
    <scope>NUCLEOTIDE SEQUENCE [LARGE SCALE GENOMIC DNA]</scope>
    <source>
        <strain evidence="2 3">Sa2BVA3</strain>
    </source>
</reference>
<protein>
    <submittedName>
        <fullName evidence="2">Uncharacterized protein</fullName>
    </submittedName>
</protein>
<comment type="caution">
    <text evidence="2">The sequence shown here is derived from an EMBL/GenBank/DDBJ whole genome shotgun (WGS) entry which is preliminary data.</text>
</comment>
<keyword evidence="1" id="KW-0732">Signal</keyword>
<feature type="signal peptide" evidence="1">
    <location>
        <begin position="1"/>
        <end position="19"/>
    </location>
</feature>
<accession>A0ABR8UI43</accession>
<keyword evidence="3" id="KW-1185">Reference proteome</keyword>
<name>A0ABR8UI43_9GAMM</name>
<sequence length="63" mass="6638">MLRVFVALWLATAPVMVQAEAGPRQSVPWLTGEDAGFNDAVAAGSFEEIGAGPRLLTPLQPES</sequence>
<evidence type="ECO:0000313" key="3">
    <source>
        <dbReference type="Proteomes" id="UP000647183"/>
    </source>
</evidence>
<evidence type="ECO:0000313" key="2">
    <source>
        <dbReference type="EMBL" id="MBD7987668.1"/>
    </source>
</evidence>
<organism evidence="2 3">
    <name type="scientific">Luteimonas colneyensis</name>
    <dbReference type="NCBI Taxonomy" id="2762230"/>
    <lineage>
        <taxon>Bacteria</taxon>
        <taxon>Pseudomonadati</taxon>
        <taxon>Pseudomonadota</taxon>
        <taxon>Gammaproteobacteria</taxon>
        <taxon>Lysobacterales</taxon>
        <taxon>Lysobacteraceae</taxon>
        <taxon>Luteimonas</taxon>
    </lineage>
</organism>
<evidence type="ECO:0000256" key="1">
    <source>
        <dbReference type="SAM" id="SignalP"/>
    </source>
</evidence>
<feature type="chain" id="PRO_5045760361" evidence="1">
    <location>
        <begin position="20"/>
        <end position="63"/>
    </location>
</feature>
<dbReference type="EMBL" id="JACSQJ010000002">
    <property type="protein sequence ID" value="MBD7987668.1"/>
    <property type="molecule type" value="Genomic_DNA"/>
</dbReference>
<dbReference type="Proteomes" id="UP000647183">
    <property type="component" value="Unassembled WGS sequence"/>
</dbReference>